<evidence type="ECO:0000259" key="2">
    <source>
        <dbReference type="PROSITE" id="PS50055"/>
    </source>
</evidence>
<dbReference type="SMART" id="SM00404">
    <property type="entry name" value="PTPc_motif"/>
    <property type="match status" value="2"/>
</dbReference>
<name>A0A564YR83_HYMDI</name>
<dbReference type="InterPro" id="IPR000242">
    <property type="entry name" value="PTP_cat"/>
</dbReference>
<reference evidence="4 5" key="1">
    <citation type="submission" date="2019-07" db="EMBL/GenBank/DDBJ databases">
        <authorList>
            <person name="Jastrzebski P J."/>
            <person name="Paukszto L."/>
            <person name="Jastrzebski P J."/>
        </authorList>
    </citation>
    <scope>NUCLEOTIDE SEQUENCE [LARGE SCALE GENOMIC DNA]</scope>
    <source>
        <strain evidence="4 5">WMS-il1</strain>
    </source>
</reference>
<evidence type="ECO:0008006" key="6">
    <source>
        <dbReference type="Google" id="ProtNLM"/>
    </source>
</evidence>
<dbReference type="PROSITE" id="PS00383">
    <property type="entry name" value="TYR_PHOSPHATASE_1"/>
    <property type="match status" value="1"/>
</dbReference>
<dbReference type="PROSITE" id="PS50056">
    <property type="entry name" value="TYR_PHOSPHATASE_2"/>
    <property type="match status" value="2"/>
</dbReference>
<feature type="compositionally biased region" description="Low complexity" evidence="1">
    <location>
        <begin position="638"/>
        <end position="657"/>
    </location>
</feature>
<evidence type="ECO:0000313" key="5">
    <source>
        <dbReference type="Proteomes" id="UP000321570"/>
    </source>
</evidence>
<keyword evidence="5" id="KW-1185">Reference proteome</keyword>
<evidence type="ECO:0000259" key="3">
    <source>
        <dbReference type="PROSITE" id="PS50056"/>
    </source>
</evidence>
<dbReference type="Pfam" id="PF00102">
    <property type="entry name" value="Y_phosphatase"/>
    <property type="match status" value="2"/>
</dbReference>
<dbReference type="PANTHER" id="PTHR19134">
    <property type="entry name" value="RECEPTOR-TYPE TYROSINE-PROTEIN PHOSPHATASE"/>
    <property type="match status" value="1"/>
</dbReference>
<sequence>MDEGGFCAAAFLEENEKKNQNQHIIPYNDNCVVLEPEPGIEDSTYINASWVDGQEQERKYIATQGPNMNTISDFWRMVWQYNCQCIVMVTSLFEHARLQCERYWPAFSCTFGAINVTSRVAISTAQYTIREFRVSKNDNPQVKRIIRQFQLDSWNKNGLPLIGAVIELTAKLYAWRQTRDGPIVVHCSDGSGRTGTFICINELLDVIRKDEIGANIPLAHYALKVATSRPQMIDNVKQYSFIYTVLSEWVRSGGETSIPLSKLPEVVQELQKPPRSGYGTGNCTSKYEAELMLINRLVKPLTVGECAGGHRIENRRKSRNVLIQPPERARPYLTTQDSGDQNDYINAVFVDGYRAKNQYIVTQWPLMSTISDFWCLVVDFQVSAIVLLNPYTYGDQKYPIFWPSIKTATKPSTQYGSIGLEMREVYGETEAVPGAFLLSIKKRGTSAFNPFMPNRNDNVCRDVTLLTTKKWPDSDTPATSCDIIVQMAYLAREWNFVTDTSSPILVVSNDGVSRAGVFCAISICMERILAQSEVDVFRAVEIVKQNRPQLVTDLMEYKQCYNCAIRMMSLLAGKIKANEQEHSRDPIEIFDELDRKRAEGEFRPELIDTTGQPSRQESRRSSLESNEHTLKKSKNPSRSESSSSSLSPTLSSYSSHTSLTDFHPIEAPKRKLPIVYQNNITRRLPPINKISERPMPLPKRTSQVSIPILRSHRILPGGGNAARRQLPTLHSIIENPQDQSHFLPLPPSTQAKKILPSMINKGPSKDGISSNSYSTVRCNGGRNLGDSLTTPRHPLIRTETETTYLTSSLGEPHQIS</sequence>
<accession>A0A564YR83</accession>
<dbReference type="SMART" id="SM00194">
    <property type="entry name" value="PTPc"/>
    <property type="match status" value="2"/>
</dbReference>
<protein>
    <recommendedName>
        <fullName evidence="6">Protein-tyrosine-phosphatase</fullName>
    </recommendedName>
</protein>
<dbReference type="InterPro" id="IPR003595">
    <property type="entry name" value="Tyr_Pase_cat"/>
</dbReference>
<feature type="domain" description="Tyrosine specific protein phosphatases" evidence="3">
    <location>
        <begin position="481"/>
        <end position="558"/>
    </location>
</feature>
<dbReference type="PRINTS" id="PR00700">
    <property type="entry name" value="PRTYPHPHTASE"/>
</dbReference>
<dbReference type="InterPro" id="IPR016130">
    <property type="entry name" value="Tyr_Pase_AS"/>
</dbReference>
<evidence type="ECO:0000256" key="1">
    <source>
        <dbReference type="SAM" id="MobiDB-lite"/>
    </source>
</evidence>
<dbReference type="InterPro" id="IPR000387">
    <property type="entry name" value="Tyr_Pase_dom"/>
</dbReference>
<proteinExistence type="predicted"/>
<feature type="domain" description="Tyrosine-protein phosphatase" evidence="2">
    <location>
        <begin position="287"/>
        <end position="567"/>
    </location>
</feature>
<evidence type="ECO:0000313" key="4">
    <source>
        <dbReference type="EMBL" id="VUZ49208.1"/>
    </source>
</evidence>
<dbReference type="EMBL" id="CABIJS010000322">
    <property type="protein sequence ID" value="VUZ49208.1"/>
    <property type="molecule type" value="Genomic_DNA"/>
</dbReference>
<dbReference type="PANTHER" id="PTHR19134:SF561">
    <property type="entry name" value="PROTEIN TYROSINE PHOSPHATASE 36E, ISOFORM A"/>
    <property type="match status" value="1"/>
</dbReference>
<dbReference type="AlphaFoldDB" id="A0A564YR83"/>
<feature type="compositionally biased region" description="Basic and acidic residues" evidence="1">
    <location>
        <begin position="616"/>
        <end position="630"/>
    </location>
</feature>
<dbReference type="Gene3D" id="3.90.190.10">
    <property type="entry name" value="Protein tyrosine phosphatase superfamily"/>
    <property type="match status" value="2"/>
</dbReference>
<dbReference type="InterPro" id="IPR029021">
    <property type="entry name" value="Prot-tyrosine_phosphatase-like"/>
</dbReference>
<dbReference type="SUPFAM" id="SSF52799">
    <property type="entry name" value="(Phosphotyrosine protein) phosphatases II"/>
    <property type="match status" value="2"/>
</dbReference>
<feature type="region of interest" description="Disordered" evidence="1">
    <location>
        <begin position="600"/>
        <end position="657"/>
    </location>
</feature>
<dbReference type="Proteomes" id="UP000321570">
    <property type="component" value="Unassembled WGS sequence"/>
</dbReference>
<feature type="domain" description="Tyrosine-protein phosphatase" evidence="2">
    <location>
        <begin position="7"/>
        <end position="249"/>
    </location>
</feature>
<dbReference type="PROSITE" id="PS50055">
    <property type="entry name" value="TYR_PHOSPHATASE_PTP"/>
    <property type="match status" value="2"/>
</dbReference>
<dbReference type="InterPro" id="IPR050348">
    <property type="entry name" value="Protein-Tyr_Phosphatase"/>
</dbReference>
<dbReference type="GO" id="GO:0004725">
    <property type="term" value="F:protein tyrosine phosphatase activity"/>
    <property type="evidence" value="ECO:0007669"/>
    <property type="project" value="InterPro"/>
</dbReference>
<organism evidence="4 5">
    <name type="scientific">Hymenolepis diminuta</name>
    <name type="common">Rat tapeworm</name>
    <dbReference type="NCBI Taxonomy" id="6216"/>
    <lineage>
        <taxon>Eukaryota</taxon>
        <taxon>Metazoa</taxon>
        <taxon>Spiralia</taxon>
        <taxon>Lophotrochozoa</taxon>
        <taxon>Platyhelminthes</taxon>
        <taxon>Cestoda</taxon>
        <taxon>Eucestoda</taxon>
        <taxon>Cyclophyllidea</taxon>
        <taxon>Hymenolepididae</taxon>
        <taxon>Hymenolepis</taxon>
    </lineage>
</organism>
<feature type="domain" description="Tyrosine specific protein phosphatases" evidence="3">
    <location>
        <begin position="159"/>
        <end position="240"/>
    </location>
</feature>
<dbReference type="CDD" id="cd00047">
    <property type="entry name" value="PTPc"/>
    <property type="match status" value="2"/>
</dbReference>
<gene>
    <name evidence="4" type="ORF">WMSIL1_LOCUS8384</name>
</gene>